<dbReference type="EMBL" id="CP001145">
    <property type="protein sequence ID" value="ACI16816.1"/>
    <property type="molecule type" value="Genomic_DNA"/>
</dbReference>
<dbReference type="HOGENOM" id="CLU_2615954_0_0_9"/>
<sequence length="78" mass="8564">MGGFAELGCGDLELEASNYADLVLKVAHNCPGLSKYLLDEPEGIKSDFLAFCRGRVISDLSFVFEDGDEIAFYPPVTW</sequence>
<dbReference type="eggNOG" id="COG1977">
    <property type="taxonomic scope" value="Bacteria"/>
</dbReference>
<dbReference type="KEGG" id="cpo:COPRO5265_1217"/>
<evidence type="ECO:0000313" key="1">
    <source>
        <dbReference type="EMBL" id="ACI16816.1"/>
    </source>
</evidence>
<dbReference type="InterPro" id="IPR016155">
    <property type="entry name" value="Mopterin_synth/thiamin_S_b"/>
</dbReference>
<dbReference type="AlphaFoldDB" id="B5Y9S6"/>
<reference evidence="2" key="1">
    <citation type="submission" date="2008-08" db="EMBL/GenBank/DDBJ databases">
        <title>The complete genome sequence of Coprothermobacter proteolyticus strain ATCC 5245 / DSM 5265 / BT.</title>
        <authorList>
            <person name="Dodson R.J."/>
            <person name="Durkin A.S."/>
            <person name="Wu M."/>
            <person name="Eisen J."/>
            <person name="Sutton G."/>
        </authorList>
    </citation>
    <scope>NUCLEOTIDE SEQUENCE [LARGE SCALE GENOMIC DNA]</scope>
    <source>
        <strain evidence="2">ATCC 35245 / DSM 5265 / OCM 4 / BT</strain>
    </source>
</reference>
<keyword evidence="2" id="KW-1185">Reference proteome</keyword>
<dbReference type="InterPro" id="IPR012675">
    <property type="entry name" value="Beta-grasp_dom_sf"/>
</dbReference>
<accession>B5Y9S6</accession>
<dbReference type="SUPFAM" id="SSF54285">
    <property type="entry name" value="MoaD/ThiS"/>
    <property type="match status" value="1"/>
</dbReference>
<dbReference type="Gene3D" id="3.10.20.30">
    <property type="match status" value="1"/>
</dbReference>
<proteinExistence type="predicted"/>
<organism evidence="1 2">
    <name type="scientific">Coprothermobacter proteolyticus (strain ATCC 35245 / DSM 5265 / OCM 4 / BT)</name>
    <dbReference type="NCBI Taxonomy" id="309798"/>
    <lineage>
        <taxon>Bacteria</taxon>
        <taxon>Pseudomonadati</taxon>
        <taxon>Coprothermobacterota</taxon>
        <taxon>Coprothermobacteria</taxon>
        <taxon>Coprothermobacterales</taxon>
        <taxon>Coprothermobacteraceae</taxon>
        <taxon>Coprothermobacter</taxon>
    </lineage>
</organism>
<dbReference type="STRING" id="309798.COPRO5265_1217"/>
<gene>
    <name evidence="1" type="ordered locus">COPRO5265_1217</name>
</gene>
<dbReference type="Proteomes" id="UP000001732">
    <property type="component" value="Chromosome"/>
</dbReference>
<evidence type="ECO:0000313" key="2">
    <source>
        <dbReference type="Proteomes" id="UP000001732"/>
    </source>
</evidence>
<protein>
    <submittedName>
        <fullName evidence="1">Uncharacterized protein</fullName>
    </submittedName>
</protein>
<name>B5Y9S6_COPPD</name>
<reference evidence="1 2" key="2">
    <citation type="journal article" date="2014" name="Genome Announc.">
        <title>Complete Genome Sequence of Coprothermobacter proteolyticus DSM 5265.</title>
        <authorList>
            <person name="Alexiev A."/>
            <person name="Coil D.A."/>
            <person name="Badger J.H."/>
            <person name="Enticknap J."/>
            <person name="Ward N."/>
            <person name="Robb F.T."/>
            <person name="Eisen J.A."/>
        </authorList>
    </citation>
    <scope>NUCLEOTIDE SEQUENCE [LARGE SCALE GENOMIC DNA]</scope>
    <source>
        <strain evidence="2">ATCC 35245 / DSM 5265 / OCM 4 / BT</strain>
    </source>
</reference>